<evidence type="ECO:0000313" key="2">
    <source>
        <dbReference type="EMBL" id="TFK56289.1"/>
    </source>
</evidence>
<dbReference type="Proteomes" id="UP000305948">
    <property type="component" value="Unassembled WGS sequence"/>
</dbReference>
<feature type="region of interest" description="Disordered" evidence="1">
    <location>
        <begin position="1"/>
        <end position="26"/>
    </location>
</feature>
<sequence length="104" mass="11239">MNSQSRPDPARSAPRGFTLRSPPTIQGQRCSRSLCTFGLALWLGSPLLRPFTRTFRMTPHASLIYLGQPDGSYLSHGIANKVDTPLASGARVVDSLDCHSEGAI</sequence>
<dbReference type="AlphaFoldDB" id="A0A5C3NEF8"/>
<reference evidence="2 3" key="1">
    <citation type="journal article" date="2019" name="Nat. Ecol. Evol.">
        <title>Megaphylogeny resolves global patterns of mushroom evolution.</title>
        <authorList>
            <person name="Varga T."/>
            <person name="Krizsan K."/>
            <person name="Foldi C."/>
            <person name="Dima B."/>
            <person name="Sanchez-Garcia M."/>
            <person name="Sanchez-Ramirez S."/>
            <person name="Szollosi G.J."/>
            <person name="Szarkandi J.G."/>
            <person name="Papp V."/>
            <person name="Albert L."/>
            <person name="Andreopoulos W."/>
            <person name="Angelini C."/>
            <person name="Antonin V."/>
            <person name="Barry K.W."/>
            <person name="Bougher N.L."/>
            <person name="Buchanan P."/>
            <person name="Buyck B."/>
            <person name="Bense V."/>
            <person name="Catcheside P."/>
            <person name="Chovatia M."/>
            <person name="Cooper J."/>
            <person name="Damon W."/>
            <person name="Desjardin D."/>
            <person name="Finy P."/>
            <person name="Geml J."/>
            <person name="Haridas S."/>
            <person name="Hughes K."/>
            <person name="Justo A."/>
            <person name="Karasinski D."/>
            <person name="Kautmanova I."/>
            <person name="Kiss B."/>
            <person name="Kocsube S."/>
            <person name="Kotiranta H."/>
            <person name="LaButti K.M."/>
            <person name="Lechner B.E."/>
            <person name="Liimatainen K."/>
            <person name="Lipzen A."/>
            <person name="Lukacs Z."/>
            <person name="Mihaltcheva S."/>
            <person name="Morgado L.N."/>
            <person name="Niskanen T."/>
            <person name="Noordeloos M.E."/>
            <person name="Ohm R.A."/>
            <person name="Ortiz-Santana B."/>
            <person name="Ovrebo C."/>
            <person name="Racz N."/>
            <person name="Riley R."/>
            <person name="Savchenko A."/>
            <person name="Shiryaev A."/>
            <person name="Soop K."/>
            <person name="Spirin V."/>
            <person name="Szebenyi C."/>
            <person name="Tomsovsky M."/>
            <person name="Tulloss R.E."/>
            <person name="Uehling J."/>
            <person name="Grigoriev I.V."/>
            <person name="Vagvolgyi C."/>
            <person name="Papp T."/>
            <person name="Martin F.M."/>
            <person name="Miettinen O."/>
            <person name="Hibbett D.S."/>
            <person name="Nagy L.G."/>
        </authorList>
    </citation>
    <scope>NUCLEOTIDE SEQUENCE [LARGE SCALE GENOMIC DNA]</scope>
    <source>
        <strain evidence="2 3">OMC1185</strain>
    </source>
</reference>
<gene>
    <name evidence="2" type="ORF">OE88DRAFT_729042</name>
</gene>
<keyword evidence="3" id="KW-1185">Reference proteome</keyword>
<protein>
    <submittedName>
        <fullName evidence="2">Uncharacterized protein</fullName>
    </submittedName>
</protein>
<proteinExistence type="predicted"/>
<accession>A0A5C3NEF8</accession>
<dbReference type="EMBL" id="ML213504">
    <property type="protein sequence ID" value="TFK56289.1"/>
    <property type="molecule type" value="Genomic_DNA"/>
</dbReference>
<organism evidence="2 3">
    <name type="scientific">Heliocybe sulcata</name>
    <dbReference type="NCBI Taxonomy" id="5364"/>
    <lineage>
        <taxon>Eukaryota</taxon>
        <taxon>Fungi</taxon>
        <taxon>Dikarya</taxon>
        <taxon>Basidiomycota</taxon>
        <taxon>Agaricomycotina</taxon>
        <taxon>Agaricomycetes</taxon>
        <taxon>Gloeophyllales</taxon>
        <taxon>Gloeophyllaceae</taxon>
        <taxon>Heliocybe</taxon>
    </lineage>
</organism>
<evidence type="ECO:0000313" key="3">
    <source>
        <dbReference type="Proteomes" id="UP000305948"/>
    </source>
</evidence>
<name>A0A5C3NEF8_9AGAM</name>
<evidence type="ECO:0000256" key="1">
    <source>
        <dbReference type="SAM" id="MobiDB-lite"/>
    </source>
</evidence>